<name>A0A9Q1DRZ1_CONCO</name>
<accession>A0A9Q1DRZ1</accession>
<protein>
    <submittedName>
        <fullName evidence="1">Uncharacterized protein</fullName>
    </submittedName>
</protein>
<dbReference type="Proteomes" id="UP001152803">
    <property type="component" value="Unassembled WGS sequence"/>
</dbReference>
<comment type="caution">
    <text evidence="1">The sequence shown here is derived from an EMBL/GenBank/DDBJ whole genome shotgun (WGS) entry which is preliminary data.</text>
</comment>
<evidence type="ECO:0000313" key="1">
    <source>
        <dbReference type="EMBL" id="KAJ8279297.1"/>
    </source>
</evidence>
<reference evidence="1" key="1">
    <citation type="journal article" date="2023" name="Science">
        <title>Genome structures resolve the early diversification of teleost fishes.</title>
        <authorList>
            <person name="Parey E."/>
            <person name="Louis A."/>
            <person name="Montfort J."/>
            <person name="Bouchez O."/>
            <person name="Roques C."/>
            <person name="Iampietro C."/>
            <person name="Lluch J."/>
            <person name="Castinel A."/>
            <person name="Donnadieu C."/>
            <person name="Desvignes T."/>
            <person name="Floi Bucao C."/>
            <person name="Jouanno E."/>
            <person name="Wen M."/>
            <person name="Mejri S."/>
            <person name="Dirks R."/>
            <person name="Jansen H."/>
            <person name="Henkel C."/>
            <person name="Chen W.J."/>
            <person name="Zahm M."/>
            <person name="Cabau C."/>
            <person name="Klopp C."/>
            <person name="Thompson A.W."/>
            <person name="Robinson-Rechavi M."/>
            <person name="Braasch I."/>
            <person name="Lecointre G."/>
            <person name="Bobe J."/>
            <person name="Postlethwait J.H."/>
            <person name="Berthelot C."/>
            <person name="Roest Crollius H."/>
            <person name="Guiguen Y."/>
        </authorList>
    </citation>
    <scope>NUCLEOTIDE SEQUENCE</scope>
    <source>
        <strain evidence="1">Concon-B</strain>
    </source>
</reference>
<dbReference type="EMBL" id="JAFJMO010000004">
    <property type="protein sequence ID" value="KAJ8279297.1"/>
    <property type="molecule type" value="Genomic_DNA"/>
</dbReference>
<organism evidence="1 2">
    <name type="scientific">Conger conger</name>
    <name type="common">Conger eel</name>
    <name type="synonym">Muraena conger</name>
    <dbReference type="NCBI Taxonomy" id="82655"/>
    <lineage>
        <taxon>Eukaryota</taxon>
        <taxon>Metazoa</taxon>
        <taxon>Chordata</taxon>
        <taxon>Craniata</taxon>
        <taxon>Vertebrata</taxon>
        <taxon>Euteleostomi</taxon>
        <taxon>Actinopterygii</taxon>
        <taxon>Neopterygii</taxon>
        <taxon>Teleostei</taxon>
        <taxon>Anguilliformes</taxon>
        <taxon>Congridae</taxon>
        <taxon>Conger</taxon>
    </lineage>
</organism>
<sequence>MEVARYPPFLWFGCSAAVCQTVTTVAAVSEGNGFVCVCMCYATGMMHAPTLLVPLIV</sequence>
<evidence type="ECO:0000313" key="2">
    <source>
        <dbReference type="Proteomes" id="UP001152803"/>
    </source>
</evidence>
<gene>
    <name evidence="1" type="ORF">COCON_G00063630</name>
</gene>
<keyword evidence="2" id="KW-1185">Reference proteome</keyword>
<dbReference type="AlphaFoldDB" id="A0A9Q1DRZ1"/>
<proteinExistence type="predicted"/>